<evidence type="ECO:0000256" key="1">
    <source>
        <dbReference type="SAM" id="MobiDB-lite"/>
    </source>
</evidence>
<feature type="compositionally biased region" description="Basic and acidic residues" evidence="1">
    <location>
        <begin position="197"/>
        <end position="213"/>
    </location>
</feature>
<organism evidence="2 3">
    <name type="scientific">Pelagomonas calceolata</name>
    <dbReference type="NCBI Taxonomy" id="35677"/>
    <lineage>
        <taxon>Eukaryota</taxon>
        <taxon>Sar</taxon>
        <taxon>Stramenopiles</taxon>
        <taxon>Ochrophyta</taxon>
        <taxon>Pelagophyceae</taxon>
        <taxon>Pelagomonadales</taxon>
        <taxon>Pelagomonadaceae</taxon>
        <taxon>Pelagomonas</taxon>
    </lineage>
</organism>
<protein>
    <submittedName>
        <fullName evidence="2">Uncharacterized protein</fullName>
    </submittedName>
</protein>
<accession>A0A8J2WFV9</accession>
<feature type="region of interest" description="Disordered" evidence="1">
    <location>
        <begin position="189"/>
        <end position="213"/>
    </location>
</feature>
<evidence type="ECO:0000313" key="2">
    <source>
        <dbReference type="EMBL" id="CAH0366840.1"/>
    </source>
</evidence>
<reference evidence="2" key="1">
    <citation type="submission" date="2021-11" db="EMBL/GenBank/DDBJ databases">
        <authorList>
            <consortium name="Genoscope - CEA"/>
            <person name="William W."/>
        </authorList>
    </citation>
    <scope>NUCLEOTIDE SEQUENCE</scope>
</reference>
<comment type="caution">
    <text evidence="2">The sequence shown here is derived from an EMBL/GenBank/DDBJ whole genome shotgun (WGS) entry which is preliminary data.</text>
</comment>
<name>A0A8J2WFV9_9STRA</name>
<proteinExistence type="predicted"/>
<feature type="non-terminal residue" evidence="2">
    <location>
        <position position="1"/>
    </location>
</feature>
<dbReference type="EMBL" id="CAKKNE010000001">
    <property type="protein sequence ID" value="CAH0366840.1"/>
    <property type="molecule type" value="Genomic_DNA"/>
</dbReference>
<evidence type="ECO:0000313" key="3">
    <source>
        <dbReference type="Proteomes" id="UP000789595"/>
    </source>
</evidence>
<keyword evidence="3" id="KW-1185">Reference proteome</keyword>
<gene>
    <name evidence="2" type="ORF">PECAL_1P33510</name>
</gene>
<dbReference type="Proteomes" id="UP000789595">
    <property type="component" value="Unassembled WGS sequence"/>
</dbReference>
<sequence length="273" mass="29541">LFQKLLEAPRTTHLGERVEVEREELLLEGHARLALGEHVARDAEHREAAVGHLGVQLLQLVLALPLLAPEADAVVARVVRRGPPRELDEAREEEDLEDARRRDLREAVDAVGDVRELDALALRDVARELDVGVVHEDADERHHGDAAVLALDGAAAREGLGLVLAVVERVEEARRRLHADLELLDGAQRRGGRRGHRRDERRGAGEREGGDESLHRVCVRGGGAVGGCAMASGVLLGPVCPGGRARPAEHRCCVLGTAATMSGRRRVLRSTAS</sequence>
<dbReference type="AlphaFoldDB" id="A0A8J2WFV9"/>